<dbReference type="Pfam" id="PF01190">
    <property type="entry name" value="Pollen_Ole_e_1"/>
    <property type="match status" value="1"/>
</dbReference>
<accession>A0A565BZ89</accession>
<dbReference type="Proteomes" id="UP000489600">
    <property type="component" value="Unassembled WGS sequence"/>
</dbReference>
<dbReference type="PANTHER" id="PTHR33470:SF50">
    <property type="entry name" value="PROLINE-RICH PROTEIN 1-RELATED"/>
    <property type="match status" value="1"/>
</dbReference>
<feature type="chain" id="PRO_5021994888" evidence="2">
    <location>
        <begin position="23"/>
        <end position="251"/>
    </location>
</feature>
<comment type="caution">
    <text evidence="3">The sequence shown here is derived from an EMBL/GenBank/DDBJ whole genome shotgun (WGS) entry which is preliminary data.</text>
</comment>
<reference evidence="3" key="1">
    <citation type="submission" date="2019-07" db="EMBL/GenBank/DDBJ databases">
        <authorList>
            <person name="Dittberner H."/>
        </authorList>
    </citation>
    <scope>NUCLEOTIDE SEQUENCE [LARGE SCALE GENOMIC DNA]</scope>
</reference>
<sequence length="251" mass="27755">MAITRASFAICLLLSLATIATADYYSPSSPPVYKSPPVYTKPTQPPPPTLPYTPPVYKPTLSPPVYTKPTIPPPVYSPPVYKPTPSHPVYKKSPSYSSPPPYVPKPTYTPPTKPYVPYVPEILKAVDGIILCKNGYKTYPILGAKIKIECTKPSYYGKSEKVVVIYSNPTDYKGYFHVSLSNIKDIAQCRVKLYTSPLETCKNPTNVNKGLTGIPLSLYGYRYHSDKNLNLFSVGPFYFTGPKAAPTPSKY</sequence>
<dbReference type="AlphaFoldDB" id="A0A565BZ89"/>
<dbReference type="PRINTS" id="PR01217">
    <property type="entry name" value="PRICHEXTENSN"/>
</dbReference>
<proteinExistence type="predicted"/>
<gene>
    <name evidence="3" type="ORF">ANE_LOCUS17093</name>
</gene>
<organism evidence="3 4">
    <name type="scientific">Arabis nemorensis</name>
    <dbReference type="NCBI Taxonomy" id="586526"/>
    <lineage>
        <taxon>Eukaryota</taxon>
        <taxon>Viridiplantae</taxon>
        <taxon>Streptophyta</taxon>
        <taxon>Embryophyta</taxon>
        <taxon>Tracheophyta</taxon>
        <taxon>Spermatophyta</taxon>
        <taxon>Magnoliopsida</taxon>
        <taxon>eudicotyledons</taxon>
        <taxon>Gunneridae</taxon>
        <taxon>Pentapetalae</taxon>
        <taxon>rosids</taxon>
        <taxon>malvids</taxon>
        <taxon>Brassicales</taxon>
        <taxon>Brassicaceae</taxon>
        <taxon>Arabideae</taxon>
        <taxon>Arabis</taxon>
    </lineage>
</organism>
<dbReference type="EMBL" id="CABITT030000005">
    <property type="protein sequence ID" value="VVB06649.1"/>
    <property type="molecule type" value="Genomic_DNA"/>
</dbReference>
<keyword evidence="1 2" id="KW-0732">Signal</keyword>
<dbReference type="OrthoDB" id="1094825at2759"/>
<keyword evidence="4" id="KW-1185">Reference proteome</keyword>
<dbReference type="PANTHER" id="PTHR33470">
    <property type="entry name" value="OS01G0164075 PROTEIN"/>
    <property type="match status" value="1"/>
</dbReference>
<dbReference type="GO" id="GO:0009723">
    <property type="term" value="P:response to ethylene"/>
    <property type="evidence" value="ECO:0007669"/>
    <property type="project" value="TreeGrafter"/>
</dbReference>
<evidence type="ECO:0000313" key="4">
    <source>
        <dbReference type="Proteomes" id="UP000489600"/>
    </source>
</evidence>
<evidence type="ECO:0000256" key="1">
    <source>
        <dbReference type="ARBA" id="ARBA00022729"/>
    </source>
</evidence>
<feature type="signal peptide" evidence="2">
    <location>
        <begin position="1"/>
        <end position="22"/>
    </location>
</feature>
<dbReference type="GO" id="GO:0071944">
    <property type="term" value="C:cell periphery"/>
    <property type="evidence" value="ECO:0007669"/>
    <property type="project" value="TreeGrafter"/>
</dbReference>
<name>A0A565BZ89_9BRAS</name>
<evidence type="ECO:0000256" key="2">
    <source>
        <dbReference type="SAM" id="SignalP"/>
    </source>
</evidence>
<protein>
    <submittedName>
        <fullName evidence="3">Uncharacterized protein</fullName>
    </submittedName>
</protein>
<evidence type="ECO:0000313" key="3">
    <source>
        <dbReference type="EMBL" id="VVB06649.1"/>
    </source>
</evidence>